<organism evidence="2 3">
    <name type="scientific">Microbacterium salsuginis</name>
    <dbReference type="NCBI Taxonomy" id="2722803"/>
    <lineage>
        <taxon>Bacteria</taxon>
        <taxon>Bacillati</taxon>
        <taxon>Actinomycetota</taxon>
        <taxon>Actinomycetes</taxon>
        <taxon>Micrococcales</taxon>
        <taxon>Microbacteriaceae</taxon>
        <taxon>Microbacterium</taxon>
    </lineage>
</organism>
<proteinExistence type="predicted"/>
<name>A0ABX1KBV1_9MICO</name>
<dbReference type="Pfam" id="PF12728">
    <property type="entry name" value="HTH_17"/>
    <property type="match status" value="1"/>
</dbReference>
<feature type="domain" description="Helix-turn-helix" evidence="1">
    <location>
        <begin position="16"/>
        <end position="66"/>
    </location>
</feature>
<keyword evidence="3" id="KW-1185">Reference proteome</keyword>
<evidence type="ECO:0000313" key="2">
    <source>
        <dbReference type="EMBL" id="NLP84509.1"/>
    </source>
</evidence>
<dbReference type="EMBL" id="JABACI010000003">
    <property type="protein sequence ID" value="NLP84509.1"/>
    <property type="molecule type" value="Genomic_DNA"/>
</dbReference>
<dbReference type="RefSeq" id="WP_168912993.1">
    <property type="nucleotide sequence ID" value="NZ_JABACI010000003.1"/>
</dbReference>
<accession>A0ABX1KBV1</accession>
<reference evidence="2 3" key="1">
    <citation type="submission" date="2020-04" db="EMBL/GenBank/DDBJ databases">
        <title>CFH 90308 Microbacterium sp.</title>
        <authorList>
            <person name="Nie G."/>
            <person name="Ming H."/>
            <person name="Xia T."/>
        </authorList>
    </citation>
    <scope>NUCLEOTIDE SEQUENCE [LARGE SCALE GENOMIC DNA]</scope>
    <source>
        <strain evidence="2 3">CFH 90308</strain>
    </source>
</reference>
<dbReference type="Proteomes" id="UP001429745">
    <property type="component" value="Unassembled WGS sequence"/>
</dbReference>
<dbReference type="InterPro" id="IPR041657">
    <property type="entry name" value="HTH_17"/>
</dbReference>
<gene>
    <name evidence="2" type="ORF">HF576_11680</name>
</gene>
<evidence type="ECO:0000259" key="1">
    <source>
        <dbReference type="Pfam" id="PF12728"/>
    </source>
</evidence>
<protein>
    <submittedName>
        <fullName evidence="2">Helix-turn-helix domain-containing protein</fullName>
    </submittedName>
</protein>
<sequence length="156" mass="17475">MTPETPSRRSAGPTPFLSVAAAARIAGLSSTSLHRRLANGELPGYQLGRRWFVPEREFRRHLRRRSWMLQHEAADDMVRELTAALPRLVAMDDLERFFGLRRAFLYDLLRLPVFAGAPGRGGVTTIAVLEQALRAARNDCPPCVAEMRAQQPVRVA</sequence>
<comment type="caution">
    <text evidence="2">The sequence shown here is derived from an EMBL/GenBank/DDBJ whole genome shotgun (WGS) entry which is preliminary data.</text>
</comment>
<evidence type="ECO:0000313" key="3">
    <source>
        <dbReference type="Proteomes" id="UP001429745"/>
    </source>
</evidence>